<dbReference type="AlphaFoldDB" id="A0A6S7ADM8"/>
<gene>
    <name evidence="2" type="ORF">LMG3441_04218</name>
</gene>
<keyword evidence="1" id="KW-0472">Membrane</keyword>
<dbReference type="EMBL" id="CADIJQ010000007">
    <property type="protein sequence ID" value="CAB3725593.1"/>
    <property type="molecule type" value="Genomic_DNA"/>
</dbReference>
<dbReference type="Proteomes" id="UP000494269">
    <property type="component" value="Unassembled WGS sequence"/>
</dbReference>
<feature type="transmembrane region" description="Helical" evidence="1">
    <location>
        <begin position="64"/>
        <end position="86"/>
    </location>
</feature>
<dbReference type="RefSeq" id="WP_054424452.1">
    <property type="nucleotide sequence ID" value="NZ_CADIJQ010000007.1"/>
</dbReference>
<protein>
    <submittedName>
        <fullName evidence="2">Uncharacterized protein</fullName>
    </submittedName>
</protein>
<organism evidence="2 3">
    <name type="scientific">Achromobacter kerstersii</name>
    <dbReference type="NCBI Taxonomy" id="1353890"/>
    <lineage>
        <taxon>Bacteria</taxon>
        <taxon>Pseudomonadati</taxon>
        <taxon>Pseudomonadota</taxon>
        <taxon>Betaproteobacteria</taxon>
        <taxon>Burkholderiales</taxon>
        <taxon>Alcaligenaceae</taxon>
        <taxon>Achromobacter</taxon>
    </lineage>
</organism>
<evidence type="ECO:0000256" key="1">
    <source>
        <dbReference type="SAM" id="Phobius"/>
    </source>
</evidence>
<feature type="transmembrane region" description="Helical" evidence="1">
    <location>
        <begin position="12"/>
        <end position="30"/>
    </location>
</feature>
<evidence type="ECO:0000313" key="2">
    <source>
        <dbReference type="EMBL" id="CAB3725593.1"/>
    </source>
</evidence>
<name>A0A6S7ADM8_9BURK</name>
<keyword evidence="3" id="KW-1185">Reference proteome</keyword>
<evidence type="ECO:0000313" key="3">
    <source>
        <dbReference type="Proteomes" id="UP000494269"/>
    </source>
</evidence>
<proteinExistence type="predicted"/>
<keyword evidence="1" id="KW-0812">Transmembrane</keyword>
<keyword evidence="1" id="KW-1133">Transmembrane helix</keyword>
<sequence>MISISRSVLLHRLKTAGYAISSVVLISWVTDALNEGLMFKPLLRYLYPQAVENYQHPFTDHPSLMIWLVPLLAALFLMFATSTLAVHHFKRRHLYRLSQPVAAPAMAHLVTRATGGQALLDALPMSGRPPLHTLHALYLQPNELTPLEAPCAAIGIRLRARALPDTPDIHQQYTRLGHILEQIRREAGPDERIAFDLSHLPPELASAATLACLENDVMLCYLDAKQVLRTHRVICEMRE</sequence>
<reference evidence="2 3" key="1">
    <citation type="submission" date="2020-04" db="EMBL/GenBank/DDBJ databases">
        <authorList>
            <person name="De Canck E."/>
        </authorList>
    </citation>
    <scope>NUCLEOTIDE SEQUENCE [LARGE SCALE GENOMIC DNA]</scope>
    <source>
        <strain evidence="2 3">LMG 3441</strain>
    </source>
</reference>
<accession>A0A6S7ADM8</accession>